<evidence type="ECO:0000313" key="1">
    <source>
        <dbReference type="EMBL" id="SDC48852.1"/>
    </source>
</evidence>
<keyword evidence="2" id="KW-1185">Reference proteome</keyword>
<proteinExistence type="predicted"/>
<gene>
    <name evidence="1" type="ORF">SAMN04487824_11747</name>
</gene>
<organism evidence="1 2">
    <name type="scientific">Parafannyhessea umbonata</name>
    <dbReference type="NCBI Taxonomy" id="604330"/>
    <lineage>
        <taxon>Bacteria</taxon>
        <taxon>Bacillati</taxon>
        <taxon>Actinomycetota</taxon>
        <taxon>Coriobacteriia</taxon>
        <taxon>Coriobacteriales</taxon>
        <taxon>Atopobiaceae</taxon>
        <taxon>Parafannyhessea</taxon>
    </lineage>
</organism>
<accession>A0A1G6M006</accession>
<protein>
    <submittedName>
        <fullName evidence="1">Uncharacterized protein</fullName>
    </submittedName>
</protein>
<sequence length="119" mass="12768">MKDVLVGSVGANVLSVHAAGESRTVDVVLSENGVEVWEETFGPTTMSVHGTPSHINRVVLGTSAAREAMSLLGNRDGEPAEVLGEFFKTGEKTTLDLMDWLDWSAIPYKVVSSVDGFFL</sequence>
<name>A0A1G6M006_9ACTN</name>
<dbReference type="RefSeq" id="WP_090847088.1">
    <property type="nucleotide sequence ID" value="NZ_FMZL01000017.1"/>
</dbReference>
<evidence type="ECO:0000313" key="2">
    <source>
        <dbReference type="Proteomes" id="UP000198528"/>
    </source>
</evidence>
<dbReference type="AlphaFoldDB" id="A0A1G6M006"/>
<dbReference type="Proteomes" id="UP000198528">
    <property type="component" value="Unassembled WGS sequence"/>
</dbReference>
<dbReference type="EMBL" id="FMZL01000017">
    <property type="protein sequence ID" value="SDC48852.1"/>
    <property type="molecule type" value="Genomic_DNA"/>
</dbReference>
<dbReference type="GeneID" id="78501249"/>
<reference evidence="2" key="1">
    <citation type="submission" date="2016-10" db="EMBL/GenBank/DDBJ databases">
        <authorList>
            <person name="Varghese N."/>
            <person name="Submissions S."/>
        </authorList>
    </citation>
    <scope>NUCLEOTIDE SEQUENCE [LARGE SCALE GENOMIC DNA]</scope>
    <source>
        <strain evidence="2">DSM 22619</strain>
    </source>
</reference>